<dbReference type="InterPro" id="IPR001312">
    <property type="entry name" value="Hexokinase"/>
</dbReference>
<reference evidence="12" key="1">
    <citation type="journal article" date="2019" name="Toxins">
        <title>Detection of Abrin-Like and Prepropulchellin-Like Toxin Genes and Transcripts Using Whole Genome Sequencing and Full-Length Transcript Sequencing of Abrus precatorius.</title>
        <authorList>
            <person name="Hovde B.T."/>
            <person name="Daligault H.E."/>
            <person name="Hanschen E.R."/>
            <person name="Kunde Y.A."/>
            <person name="Johnson M.B."/>
            <person name="Starkenburg S.R."/>
            <person name="Johnson S.L."/>
        </authorList>
    </citation>
    <scope>NUCLEOTIDE SEQUENCE [LARGE SCALE GENOMIC DNA]</scope>
</reference>
<comment type="similarity">
    <text evidence="3 9">Belongs to the hexokinase family.</text>
</comment>
<keyword evidence="12" id="KW-1185">Reference proteome</keyword>
<evidence type="ECO:0000256" key="4">
    <source>
        <dbReference type="ARBA" id="ARBA00022679"/>
    </source>
</evidence>
<dbReference type="PRINTS" id="PR00475">
    <property type="entry name" value="HEXOKINASE"/>
</dbReference>
<comment type="pathway">
    <text evidence="2">Carbohydrate metabolism; hexose metabolism.</text>
</comment>
<evidence type="ECO:0000313" key="12">
    <source>
        <dbReference type="Proteomes" id="UP000694853"/>
    </source>
</evidence>
<keyword evidence="5 9" id="KW-0547">Nucleotide-binding</keyword>
<dbReference type="FunFam" id="3.30.420.40:FF:000321">
    <property type="entry name" value="Phosphotransferase"/>
    <property type="match status" value="1"/>
</dbReference>
<organism evidence="12 13">
    <name type="scientific">Abrus precatorius</name>
    <name type="common">Indian licorice</name>
    <name type="synonym">Glycine abrus</name>
    <dbReference type="NCBI Taxonomy" id="3816"/>
    <lineage>
        <taxon>Eukaryota</taxon>
        <taxon>Viridiplantae</taxon>
        <taxon>Streptophyta</taxon>
        <taxon>Embryophyta</taxon>
        <taxon>Tracheophyta</taxon>
        <taxon>Spermatophyta</taxon>
        <taxon>Magnoliopsida</taxon>
        <taxon>eudicotyledons</taxon>
        <taxon>Gunneridae</taxon>
        <taxon>Pentapetalae</taxon>
        <taxon>rosids</taxon>
        <taxon>fabids</taxon>
        <taxon>Fabales</taxon>
        <taxon>Fabaceae</taxon>
        <taxon>Papilionoideae</taxon>
        <taxon>50 kb inversion clade</taxon>
        <taxon>NPAAA clade</taxon>
        <taxon>indigoferoid/millettioid clade</taxon>
        <taxon>Abreae</taxon>
        <taxon>Abrus</taxon>
    </lineage>
</organism>
<dbReference type="AlphaFoldDB" id="A0A8B8KR87"/>
<evidence type="ECO:0000256" key="6">
    <source>
        <dbReference type="ARBA" id="ARBA00022777"/>
    </source>
</evidence>
<evidence type="ECO:0000256" key="3">
    <source>
        <dbReference type="ARBA" id="ARBA00009225"/>
    </source>
</evidence>
<dbReference type="GO" id="GO:0019318">
    <property type="term" value="P:hexose metabolic process"/>
    <property type="evidence" value="ECO:0007669"/>
    <property type="project" value="UniProtKB-UniPathway"/>
</dbReference>
<dbReference type="GO" id="GO:0004396">
    <property type="term" value="F:hexokinase activity"/>
    <property type="evidence" value="ECO:0007669"/>
    <property type="project" value="UniProtKB-UniRule"/>
</dbReference>
<sequence>MKKEVLVALSTTLTVVVLGALIRRWKRRKEQQLRNAKNIIRKFARECATPVTKLWQVADDLVSNMKLSLASSAQTSPLNMVISNVTSLPQGDEEGFFYGVNLQGTILLMLCARLGGKNMPISALHREEISIPDVILAGTSEEITDFVATEIAKFVSDHPEMEDSAPAKKKKLGFTLSYPVDEIMPFTVTSFQRKSANQPVRKGMVKDFNRALTNHGMKMHVSSMVDDTIGGLAGGRYYSRDSVVAITLGMSTNAAYVEPAEVVASDLAQSPNSSELVISMEWGDFKSPHLPLTPFDASLDAESSNPGRGIFEKLISGMYLGEIVRRVLLKLAQETALFGSSVPPKLLTPYLLRSPDMAAMHQDTSEEHEVVGEKLKEVFGINSCSAMGREMVAEVCDIVTERGARLAGAGIVGIIKKLGRIENRKSVVTVEGGLYEHYRIFRNYLHSSVWEMLGNDLSDNVIIQHSHGGSATGALFLAAAHTHAHRADS</sequence>
<evidence type="ECO:0000256" key="7">
    <source>
        <dbReference type="ARBA" id="ARBA00022840"/>
    </source>
</evidence>
<dbReference type="Pfam" id="PF00349">
    <property type="entry name" value="Hexokinase_1"/>
    <property type="match status" value="1"/>
</dbReference>
<comment type="pathway">
    <text evidence="1">Carbohydrate degradation.</text>
</comment>
<dbReference type="PANTHER" id="PTHR19443">
    <property type="entry name" value="HEXOKINASE"/>
    <property type="match status" value="1"/>
</dbReference>
<evidence type="ECO:0000259" key="10">
    <source>
        <dbReference type="Pfam" id="PF00349"/>
    </source>
</evidence>
<dbReference type="GO" id="GO:0006096">
    <property type="term" value="P:glycolytic process"/>
    <property type="evidence" value="ECO:0007669"/>
    <property type="project" value="UniProtKB-UniPathway"/>
</dbReference>
<evidence type="ECO:0000256" key="8">
    <source>
        <dbReference type="ARBA" id="ARBA00023152"/>
    </source>
</evidence>
<evidence type="ECO:0000256" key="9">
    <source>
        <dbReference type="RuleBase" id="RU362007"/>
    </source>
</evidence>
<dbReference type="InterPro" id="IPR043129">
    <property type="entry name" value="ATPase_NBD"/>
</dbReference>
<dbReference type="GO" id="GO:0005829">
    <property type="term" value="C:cytosol"/>
    <property type="evidence" value="ECO:0007669"/>
    <property type="project" value="TreeGrafter"/>
</dbReference>
<name>A0A8B8KR87_ABRPR</name>
<dbReference type="Gene3D" id="3.30.420.40">
    <property type="match status" value="1"/>
</dbReference>
<evidence type="ECO:0000313" key="13">
    <source>
        <dbReference type="RefSeq" id="XP_027346372.1"/>
    </source>
</evidence>
<evidence type="ECO:0000256" key="1">
    <source>
        <dbReference type="ARBA" id="ARBA00004921"/>
    </source>
</evidence>
<dbReference type="PROSITE" id="PS51748">
    <property type="entry name" value="HEXOKINASE_2"/>
    <property type="match status" value="1"/>
</dbReference>
<dbReference type="RefSeq" id="XP_027346372.1">
    <property type="nucleotide sequence ID" value="XM_027490571.1"/>
</dbReference>
<dbReference type="GO" id="GO:0005536">
    <property type="term" value="F:D-glucose binding"/>
    <property type="evidence" value="ECO:0007669"/>
    <property type="project" value="InterPro"/>
</dbReference>
<reference evidence="13" key="2">
    <citation type="submission" date="2025-08" db="UniProtKB">
        <authorList>
            <consortium name="RefSeq"/>
        </authorList>
    </citation>
    <scope>IDENTIFICATION</scope>
    <source>
        <tissue evidence="13">Young leaves</tissue>
    </source>
</reference>
<accession>A0A8B8KR87</accession>
<dbReference type="GO" id="GO:0005524">
    <property type="term" value="F:ATP binding"/>
    <property type="evidence" value="ECO:0007669"/>
    <property type="project" value="UniProtKB-UniRule"/>
</dbReference>
<dbReference type="Proteomes" id="UP000694853">
    <property type="component" value="Unplaced"/>
</dbReference>
<keyword evidence="7 9" id="KW-0067">ATP-binding</keyword>
<dbReference type="GeneID" id="113858108"/>
<keyword evidence="4 9" id="KW-0808">Transferase</keyword>
<dbReference type="GO" id="GO:0005739">
    <property type="term" value="C:mitochondrion"/>
    <property type="evidence" value="ECO:0007669"/>
    <property type="project" value="TreeGrafter"/>
</dbReference>
<proteinExistence type="inferred from homology"/>
<gene>
    <name evidence="13" type="primary">LOC113858108</name>
</gene>
<protein>
    <recommendedName>
        <fullName evidence="9">Phosphotransferase</fullName>
        <ecNumber evidence="9">2.7.1.-</ecNumber>
    </recommendedName>
</protein>
<feature type="domain" description="Hexokinase C-terminal" evidence="11">
    <location>
        <begin position="244"/>
        <end position="479"/>
    </location>
</feature>
<feature type="domain" description="Hexokinase N-terminal" evidence="10">
    <location>
        <begin position="40"/>
        <end position="237"/>
    </location>
</feature>
<dbReference type="UniPathway" id="UPA00109">
    <property type="reaction ID" value="UER00180"/>
</dbReference>
<dbReference type="PANTHER" id="PTHR19443:SF18">
    <property type="entry name" value="HEXOKINASE-LIKE 2 PROTEIN-RELATED"/>
    <property type="match status" value="1"/>
</dbReference>
<keyword evidence="8 9" id="KW-0324">Glycolysis</keyword>
<evidence type="ECO:0000259" key="11">
    <source>
        <dbReference type="Pfam" id="PF03727"/>
    </source>
</evidence>
<dbReference type="OrthoDB" id="419537at2759"/>
<dbReference type="InterPro" id="IPR022673">
    <property type="entry name" value="Hexokinase_C"/>
</dbReference>
<dbReference type="GO" id="GO:0001678">
    <property type="term" value="P:intracellular glucose homeostasis"/>
    <property type="evidence" value="ECO:0007669"/>
    <property type="project" value="InterPro"/>
</dbReference>
<dbReference type="SUPFAM" id="SSF53067">
    <property type="entry name" value="Actin-like ATPase domain"/>
    <property type="match status" value="2"/>
</dbReference>
<dbReference type="UniPathway" id="UPA00242"/>
<keyword evidence="6 9" id="KW-0418">Kinase</keyword>
<dbReference type="KEGG" id="aprc:113858108"/>
<dbReference type="EC" id="2.7.1.-" evidence="9"/>
<dbReference type="InterPro" id="IPR022672">
    <property type="entry name" value="Hexokinase_N"/>
</dbReference>
<dbReference type="Pfam" id="PF03727">
    <property type="entry name" value="Hexokinase_2"/>
    <property type="match status" value="1"/>
</dbReference>
<evidence type="ECO:0000256" key="5">
    <source>
        <dbReference type="ARBA" id="ARBA00022741"/>
    </source>
</evidence>
<evidence type="ECO:0000256" key="2">
    <source>
        <dbReference type="ARBA" id="ARBA00005028"/>
    </source>
</evidence>
<dbReference type="Gene3D" id="3.40.367.20">
    <property type="match status" value="1"/>
</dbReference>